<organism evidence="1 2">
    <name type="scientific">Tuber borchii</name>
    <name type="common">White truffle</name>
    <dbReference type="NCBI Taxonomy" id="42251"/>
    <lineage>
        <taxon>Eukaryota</taxon>
        <taxon>Fungi</taxon>
        <taxon>Dikarya</taxon>
        <taxon>Ascomycota</taxon>
        <taxon>Pezizomycotina</taxon>
        <taxon>Pezizomycetes</taxon>
        <taxon>Pezizales</taxon>
        <taxon>Tuberaceae</taxon>
        <taxon>Tuber</taxon>
    </lineage>
</organism>
<reference evidence="1 2" key="1">
    <citation type="submission" date="2017-04" db="EMBL/GenBank/DDBJ databases">
        <title>Draft genome sequence of Tuber borchii Vittad., a whitish edible truffle.</title>
        <authorList>
            <consortium name="DOE Joint Genome Institute"/>
            <person name="Murat C."/>
            <person name="Kuo A."/>
            <person name="Barry K.W."/>
            <person name="Clum A."/>
            <person name="Dockter R.B."/>
            <person name="Fauchery L."/>
            <person name="Iotti M."/>
            <person name="Kohler A."/>
            <person name="Labutti K."/>
            <person name="Lindquist E.A."/>
            <person name="Lipzen A."/>
            <person name="Ohm R.A."/>
            <person name="Wang M."/>
            <person name="Grigoriev I.V."/>
            <person name="Zambonelli A."/>
            <person name="Martin F.M."/>
        </authorList>
    </citation>
    <scope>NUCLEOTIDE SEQUENCE [LARGE SCALE GENOMIC DNA]</scope>
    <source>
        <strain evidence="1 2">Tbo3840</strain>
    </source>
</reference>
<accession>A0A2T6ZFZ3</accession>
<name>A0A2T6ZFZ3_TUBBO</name>
<protein>
    <submittedName>
        <fullName evidence="1">Uncharacterized protein</fullName>
    </submittedName>
</protein>
<comment type="caution">
    <text evidence="1">The sequence shown here is derived from an EMBL/GenBank/DDBJ whole genome shotgun (WGS) entry which is preliminary data.</text>
</comment>
<proteinExistence type="predicted"/>
<dbReference type="AlphaFoldDB" id="A0A2T6ZFZ3"/>
<evidence type="ECO:0000313" key="1">
    <source>
        <dbReference type="EMBL" id="PUU74403.1"/>
    </source>
</evidence>
<evidence type="ECO:0000313" key="2">
    <source>
        <dbReference type="Proteomes" id="UP000244722"/>
    </source>
</evidence>
<gene>
    <name evidence="1" type="ORF">B9Z19DRAFT_1133364</name>
</gene>
<keyword evidence="2" id="KW-1185">Reference proteome</keyword>
<dbReference type="Proteomes" id="UP000244722">
    <property type="component" value="Unassembled WGS sequence"/>
</dbReference>
<dbReference type="EMBL" id="NESQ01000302">
    <property type="protein sequence ID" value="PUU74403.1"/>
    <property type="molecule type" value="Genomic_DNA"/>
</dbReference>
<sequence>MCLAIHYLRKASKGLRNQPSGAVLLAQTARFKLTEWGLKTPGWTFWSDLFLKTCLLQNELSITCTISSIYFAFLEAILVVITAERVCFELGRYAIVRLCDCNAVKNAPLA</sequence>